<dbReference type="KEGG" id="vga:BSQ33_14085"/>
<dbReference type="Proteomes" id="UP000196708">
    <property type="component" value="Chromosome 1"/>
</dbReference>
<feature type="transmembrane region" description="Helical" evidence="1">
    <location>
        <begin position="28"/>
        <end position="47"/>
    </location>
</feature>
<accession>A0A1Z2SHY3</accession>
<organism evidence="2 3">
    <name type="scientific">Vibrio gazogenes</name>
    <dbReference type="NCBI Taxonomy" id="687"/>
    <lineage>
        <taxon>Bacteria</taxon>
        <taxon>Pseudomonadati</taxon>
        <taxon>Pseudomonadota</taxon>
        <taxon>Gammaproteobacteria</taxon>
        <taxon>Vibrionales</taxon>
        <taxon>Vibrionaceae</taxon>
        <taxon>Vibrio</taxon>
    </lineage>
</organism>
<dbReference type="EMBL" id="CP018835">
    <property type="protein sequence ID" value="ASA56707.1"/>
    <property type="molecule type" value="Genomic_DNA"/>
</dbReference>
<gene>
    <name evidence="2" type="ORF">BSQ33_14085</name>
</gene>
<protein>
    <submittedName>
        <fullName evidence="2">Uncharacterized protein</fullName>
    </submittedName>
</protein>
<keyword evidence="1" id="KW-0812">Transmembrane</keyword>
<evidence type="ECO:0000313" key="2">
    <source>
        <dbReference type="EMBL" id="ASA56707.1"/>
    </source>
</evidence>
<keyword evidence="1" id="KW-0472">Membrane</keyword>
<proteinExistence type="predicted"/>
<reference evidence="2 3" key="1">
    <citation type="submission" date="2016-12" db="EMBL/GenBank/DDBJ databases">
        <authorList>
            <person name="Song W.-J."/>
            <person name="Kurnit D.M."/>
        </authorList>
    </citation>
    <scope>NUCLEOTIDE SEQUENCE [LARGE SCALE GENOMIC DNA]</scope>
    <source>
        <strain evidence="2 3">ATCC 43942</strain>
    </source>
</reference>
<sequence>MIDMDAVTKYLKISTDILFVKNPVATSMGTLFGIITHGLFGLFSPVIQSIQSIQVISLNVFHFIALGIFGFNIKGWKNQYKVSLEIENAIAFINQQEKKGLISELEARQQYRALISQAVKNVVVKSESTVSPQK</sequence>
<name>A0A1Z2SHY3_VIBGA</name>
<evidence type="ECO:0000313" key="3">
    <source>
        <dbReference type="Proteomes" id="UP000196708"/>
    </source>
</evidence>
<evidence type="ECO:0000256" key="1">
    <source>
        <dbReference type="SAM" id="Phobius"/>
    </source>
</evidence>
<feature type="transmembrane region" description="Helical" evidence="1">
    <location>
        <begin position="53"/>
        <end position="73"/>
    </location>
</feature>
<dbReference type="AlphaFoldDB" id="A0A1Z2SHY3"/>
<keyword evidence="1" id="KW-1133">Transmembrane helix</keyword>